<evidence type="ECO:0000256" key="7">
    <source>
        <dbReference type="ARBA" id="ARBA00038032"/>
    </source>
</evidence>
<feature type="transmembrane region" description="Helical" evidence="9">
    <location>
        <begin position="26"/>
        <end position="46"/>
    </location>
</feature>
<comment type="similarity">
    <text evidence="7 8">Belongs to the drug/metabolite transporter (DMT) superfamily. Small multidrug resistance (SMR) (TC 2.A.7.1) family.</text>
</comment>
<dbReference type="Gene3D" id="1.10.3730.20">
    <property type="match status" value="1"/>
</dbReference>
<evidence type="ECO:0000256" key="8">
    <source>
        <dbReference type="RuleBase" id="RU003942"/>
    </source>
</evidence>
<dbReference type="InterPro" id="IPR037185">
    <property type="entry name" value="EmrE-like"/>
</dbReference>
<keyword evidence="2" id="KW-0813">Transport</keyword>
<dbReference type="Pfam" id="PF00893">
    <property type="entry name" value="Multi_Drug_Res"/>
    <property type="match status" value="1"/>
</dbReference>
<dbReference type="Proteomes" id="UP001302274">
    <property type="component" value="Unassembled WGS sequence"/>
</dbReference>
<keyword evidence="5 9" id="KW-1133">Transmembrane helix</keyword>
<comment type="subcellular location">
    <subcellularLocation>
        <location evidence="1 8">Cell membrane</location>
        <topology evidence="1 8">Multi-pass membrane protein</topology>
    </subcellularLocation>
</comment>
<evidence type="ECO:0000256" key="3">
    <source>
        <dbReference type="ARBA" id="ARBA00022475"/>
    </source>
</evidence>
<comment type="caution">
    <text evidence="10">The sequence shown here is derived from an EMBL/GenBank/DDBJ whole genome shotgun (WGS) entry which is preliminary data.</text>
</comment>
<proteinExistence type="inferred from homology"/>
<accession>A0ABU5VUL0</accession>
<evidence type="ECO:0000256" key="6">
    <source>
        <dbReference type="ARBA" id="ARBA00023136"/>
    </source>
</evidence>
<keyword evidence="6 9" id="KW-0472">Membrane</keyword>
<feature type="transmembrane region" description="Helical" evidence="9">
    <location>
        <begin position="58"/>
        <end position="78"/>
    </location>
</feature>
<reference evidence="10 11" key="1">
    <citation type="submission" date="2023-11" db="EMBL/GenBank/DDBJ databases">
        <title>A Novel Polar Bacteriovorax (B. antarcticus) Isolated from the Biocrust in Antarctica.</title>
        <authorList>
            <person name="Mun W."/>
            <person name="Choi S.Y."/>
            <person name="Mitchell R.J."/>
        </authorList>
    </citation>
    <scope>NUCLEOTIDE SEQUENCE [LARGE SCALE GENOMIC DNA]</scope>
    <source>
        <strain evidence="10 11">PP10</strain>
    </source>
</reference>
<keyword evidence="3" id="KW-1003">Cell membrane</keyword>
<keyword evidence="11" id="KW-1185">Reference proteome</keyword>
<feature type="transmembrane region" description="Helical" evidence="9">
    <location>
        <begin position="84"/>
        <end position="103"/>
    </location>
</feature>
<protein>
    <submittedName>
        <fullName evidence="10">Multidrug efflux SMR transporter</fullName>
    </submittedName>
</protein>
<dbReference type="InterPro" id="IPR045324">
    <property type="entry name" value="Small_multidrug_res"/>
</dbReference>
<evidence type="ECO:0000256" key="5">
    <source>
        <dbReference type="ARBA" id="ARBA00022989"/>
    </source>
</evidence>
<dbReference type="PANTHER" id="PTHR30561:SF1">
    <property type="entry name" value="MULTIDRUG TRANSPORTER EMRE"/>
    <property type="match status" value="1"/>
</dbReference>
<dbReference type="RefSeq" id="WP_323575753.1">
    <property type="nucleotide sequence ID" value="NZ_JAYGJQ010000001.1"/>
</dbReference>
<gene>
    <name evidence="10" type="ORF">SHI21_07695</name>
</gene>
<dbReference type="PANTHER" id="PTHR30561">
    <property type="entry name" value="SMR FAMILY PROTON-DEPENDENT DRUG EFFLUX TRANSPORTER SUGE"/>
    <property type="match status" value="1"/>
</dbReference>
<sequence>MHWIYLVLAIVAEVVGTACLKSSNGFQNILPSIGVVVGYGLTIVMLSISVKSIPMGTAYAIWSGVGTVGAVCVGYLVFSEKLHISHVVGMACIILGSIILKFAEMPKA</sequence>
<dbReference type="SUPFAM" id="SSF103481">
    <property type="entry name" value="Multidrug resistance efflux transporter EmrE"/>
    <property type="match status" value="1"/>
</dbReference>
<organism evidence="10 11">
    <name type="scientific">Bacteriovorax antarcticus</name>
    <dbReference type="NCBI Taxonomy" id="3088717"/>
    <lineage>
        <taxon>Bacteria</taxon>
        <taxon>Pseudomonadati</taxon>
        <taxon>Bdellovibrionota</taxon>
        <taxon>Bacteriovoracia</taxon>
        <taxon>Bacteriovoracales</taxon>
        <taxon>Bacteriovoracaceae</taxon>
        <taxon>Bacteriovorax</taxon>
    </lineage>
</organism>
<dbReference type="InterPro" id="IPR000390">
    <property type="entry name" value="Small_drug/metabolite_transptr"/>
</dbReference>
<dbReference type="EMBL" id="JAYGJQ010000001">
    <property type="protein sequence ID" value="MEA9356078.1"/>
    <property type="molecule type" value="Genomic_DNA"/>
</dbReference>
<evidence type="ECO:0000256" key="2">
    <source>
        <dbReference type="ARBA" id="ARBA00022448"/>
    </source>
</evidence>
<keyword evidence="4 8" id="KW-0812">Transmembrane</keyword>
<evidence type="ECO:0000256" key="1">
    <source>
        <dbReference type="ARBA" id="ARBA00004651"/>
    </source>
</evidence>
<evidence type="ECO:0000313" key="10">
    <source>
        <dbReference type="EMBL" id="MEA9356078.1"/>
    </source>
</evidence>
<evidence type="ECO:0000256" key="4">
    <source>
        <dbReference type="ARBA" id="ARBA00022692"/>
    </source>
</evidence>
<name>A0ABU5VUL0_9BACT</name>
<evidence type="ECO:0000313" key="11">
    <source>
        <dbReference type="Proteomes" id="UP001302274"/>
    </source>
</evidence>
<evidence type="ECO:0000256" key="9">
    <source>
        <dbReference type="SAM" id="Phobius"/>
    </source>
</evidence>